<comment type="caution">
    <text evidence="1">The sequence shown here is derived from an EMBL/GenBank/DDBJ whole genome shotgun (WGS) entry which is preliminary data.</text>
</comment>
<name>A0ACC0AIS1_CATRO</name>
<dbReference type="EMBL" id="CM044705">
    <property type="protein sequence ID" value="KAI5660807.1"/>
    <property type="molecule type" value="Genomic_DNA"/>
</dbReference>
<gene>
    <name evidence="1" type="ORF">M9H77_20130</name>
</gene>
<protein>
    <submittedName>
        <fullName evidence="1">Uncharacterized protein</fullName>
    </submittedName>
</protein>
<reference evidence="2" key="1">
    <citation type="journal article" date="2023" name="Nat. Plants">
        <title>Single-cell RNA sequencing provides a high-resolution roadmap for understanding the multicellular compartmentation of specialized metabolism.</title>
        <authorList>
            <person name="Sun S."/>
            <person name="Shen X."/>
            <person name="Li Y."/>
            <person name="Li Y."/>
            <person name="Wang S."/>
            <person name="Li R."/>
            <person name="Zhang H."/>
            <person name="Shen G."/>
            <person name="Guo B."/>
            <person name="Wei J."/>
            <person name="Xu J."/>
            <person name="St-Pierre B."/>
            <person name="Chen S."/>
            <person name="Sun C."/>
        </authorList>
    </citation>
    <scope>NUCLEOTIDE SEQUENCE [LARGE SCALE GENOMIC DNA]</scope>
</reference>
<proteinExistence type="predicted"/>
<dbReference type="Proteomes" id="UP001060085">
    <property type="component" value="Linkage Group LG05"/>
</dbReference>
<organism evidence="1 2">
    <name type="scientific">Catharanthus roseus</name>
    <name type="common">Madagascar periwinkle</name>
    <name type="synonym">Vinca rosea</name>
    <dbReference type="NCBI Taxonomy" id="4058"/>
    <lineage>
        <taxon>Eukaryota</taxon>
        <taxon>Viridiplantae</taxon>
        <taxon>Streptophyta</taxon>
        <taxon>Embryophyta</taxon>
        <taxon>Tracheophyta</taxon>
        <taxon>Spermatophyta</taxon>
        <taxon>Magnoliopsida</taxon>
        <taxon>eudicotyledons</taxon>
        <taxon>Gunneridae</taxon>
        <taxon>Pentapetalae</taxon>
        <taxon>asterids</taxon>
        <taxon>lamiids</taxon>
        <taxon>Gentianales</taxon>
        <taxon>Apocynaceae</taxon>
        <taxon>Rauvolfioideae</taxon>
        <taxon>Vinceae</taxon>
        <taxon>Catharanthinae</taxon>
        <taxon>Catharanthus</taxon>
    </lineage>
</organism>
<evidence type="ECO:0000313" key="1">
    <source>
        <dbReference type="EMBL" id="KAI5660807.1"/>
    </source>
</evidence>
<sequence length="512" mass="58491">MELYYFSTFAFLLFCFILAKTLKKSGQSNLNLPPGPPPIPILGNALQLIGGHTHHILKDLAKKYGPLMHLKIGEVSTIVASSPEIAKEMFKTHDVLFADRPSNIVFFKILSYDYSDIVGSPYGNYWRQLRKISMMELFSQKRVQSFRSIREVEVLNFIKSIGLKEGTKINLSKEISLLIYAITTRVAFGEKNKDTEEFIRLFDQLTKATADPNIADMFPSIKFLHLISRSKYKIEKIHKNFDAISQTILNHHKDRSVNCKSSSHEANGEQNKDLVDVLLNIQQRGDFDLPLGDHNVKAVIFNIFGAGTETSSTTVDWAMCEMIKNSTIMKKAQEEVRKVFNEEGNVDETKLHQLKYLQAVIKETLRLHPPVPLLVPRECREQCEIKGYAIPSKARVIVNAWAIGRDPNYWIEPENFNPDRFFESEVDFRGNSFEYLPFGGGRRICPGITFALANIELPLAQLLFHFDWKLFGDETNTDNLDMTESRGLTVRREDDLYLIPFPYSASSLKGKH</sequence>
<keyword evidence="2" id="KW-1185">Reference proteome</keyword>
<evidence type="ECO:0000313" key="2">
    <source>
        <dbReference type="Proteomes" id="UP001060085"/>
    </source>
</evidence>
<accession>A0ACC0AIS1</accession>